<feature type="coiled-coil region" evidence="1">
    <location>
        <begin position="3034"/>
        <end position="3061"/>
    </location>
</feature>
<feature type="compositionally biased region" description="Basic and acidic residues" evidence="2">
    <location>
        <begin position="902"/>
        <end position="927"/>
    </location>
</feature>
<dbReference type="Proteomes" id="UP001190700">
    <property type="component" value="Unassembled WGS sequence"/>
</dbReference>
<feature type="region of interest" description="Disordered" evidence="2">
    <location>
        <begin position="1653"/>
        <end position="1677"/>
    </location>
</feature>
<name>A0AAE0FRR4_9CHLO</name>
<proteinExistence type="predicted"/>
<feature type="compositionally biased region" description="Basic and acidic residues" evidence="2">
    <location>
        <begin position="4355"/>
        <end position="4369"/>
    </location>
</feature>
<comment type="caution">
    <text evidence="3">The sequence shown here is derived from an EMBL/GenBank/DDBJ whole genome shotgun (WGS) entry which is preliminary data.</text>
</comment>
<evidence type="ECO:0000313" key="3">
    <source>
        <dbReference type="EMBL" id="KAK3264493.1"/>
    </source>
</evidence>
<feature type="compositionally biased region" description="Basic and acidic residues" evidence="2">
    <location>
        <begin position="5171"/>
        <end position="5190"/>
    </location>
</feature>
<feature type="compositionally biased region" description="Polar residues" evidence="2">
    <location>
        <begin position="629"/>
        <end position="638"/>
    </location>
</feature>
<dbReference type="EMBL" id="LGRX02014508">
    <property type="protein sequence ID" value="KAK3264493.1"/>
    <property type="molecule type" value="Genomic_DNA"/>
</dbReference>
<feature type="region of interest" description="Disordered" evidence="2">
    <location>
        <begin position="2987"/>
        <end position="3007"/>
    </location>
</feature>
<feature type="compositionally biased region" description="Basic and acidic residues" evidence="2">
    <location>
        <begin position="58"/>
        <end position="75"/>
    </location>
</feature>
<feature type="coiled-coil region" evidence="1">
    <location>
        <begin position="3729"/>
        <end position="3756"/>
    </location>
</feature>
<feature type="compositionally biased region" description="Basic and acidic residues" evidence="2">
    <location>
        <begin position="532"/>
        <end position="541"/>
    </location>
</feature>
<feature type="compositionally biased region" description="Low complexity" evidence="2">
    <location>
        <begin position="866"/>
        <end position="884"/>
    </location>
</feature>
<feature type="compositionally biased region" description="Polar residues" evidence="2">
    <location>
        <begin position="18"/>
        <end position="27"/>
    </location>
</feature>
<evidence type="ECO:0000256" key="1">
    <source>
        <dbReference type="SAM" id="Coils"/>
    </source>
</evidence>
<feature type="region of interest" description="Disordered" evidence="2">
    <location>
        <begin position="4911"/>
        <end position="4944"/>
    </location>
</feature>
<feature type="region of interest" description="Disordered" evidence="2">
    <location>
        <begin position="1936"/>
        <end position="1964"/>
    </location>
</feature>
<accession>A0AAE0FRR4</accession>
<feature type="region of interest" description="Disordered" evidence="2">
    <location>
        <begin position="2837"/>
        <end position="2864"/>
    </location>
</feature>
<feature type="compositionally biased region" description="Gly residues" evidence="2">
    <location>
        <begin position="3831"/>
        <end position="3840"/>
    </location>
</feature>
<reference evidence="3 4" key="1">
    <citation type="journal article" date="2015" name="Genome Biol. Evol.">
        <title>Comparative Genomics of a Bacterivorous Green Alga Reveals Evolutionary Causalities and Consequences of Phago-Mixotrophic Mode of Nutrition.</title>
        <authorList>
            <person name="Burns J.A."/>
            <person name="Paasch A."/>
            <person name="Narechania A."/>
            <person name="Kim E."/>
        </authorList>
    </citation>
    <scope>NUCLEOTIDE SEQUENCE [LARGE SCALE GENOMIC DNA]</scope>
    <source>
        <strain evidence="3 4">PLY_AMNH</strain>
    </source>
</reference>
<feature type="region of interest" description="Disordered" evidence="2">
    <location>
        <begin position="1621"/>
        <end position="1641"/>
    </location>
</feature>
<feature type="region of interest" description="Disordered" evidence="2">
    <location>
        <begin position="154"/>
        <end position="184"/>
    </location>
</feature>
<feature type="region of interest" description="Disordered" evidence="2">
    <location>
        <begin position="4295"/>
        <end position="4460"/>
    </location>
</feature>
<feature type="compositionally biased region" description="Polar residues" evidence="2">
    <location>
        <begin position="802"/>
        <end position="812"/>
    </location>
</feature>
<feature type="region of interest" description="Disordered" evidence="2">
    <location>
        <begin position="998"/>
        <end position="1034"/>
    </location>
</feature>
<feature type="coiled-coil region" evidence="1">
    <location>
        <begin position="3869"/>
        <end position="3896"/>
    </location>
</feature>
<evidence type="ECO:0000313" key="4">
    <source>
        <dbReference type="Proteomes" id="UP001190700"/>
    </source>
</evidence>
<feature type="region of interest" description="Disordered" evidence="2">
    <location>
        <begin position="1"/>
        <end position="79"/>
    </location>
</feature>
<gene>
    <name evidence="3" type="ORF">CYMTET_26770</name>
</gene>
<evidence type="ECO:0000256" key="2">
    <source>
        <dbReference type="SAM" id="MobiDB-lite"/>
    </source>
</evidence>
<feature type="region of interest" description="Disordered" evidence="2">
    <location>
        <begin position="5159"/>
        <end position="5195"/>
    </location>
</feature>
<dbReference type="PANTHER" id="PTHR12460:SF38">
    <property type="entry name" value="KINETOPLAST-ASSOCIATED PROTEIN-LIKE PROTEIN"/>
    <property type="match status" value="1"/>
</dbReference>
<keyword evidence="1" id="KW-0175">Coiled coil</keyword>
<feature type="region of interest" description="Disordered" evidence="2">
    <location>
        <begin position="5007"/>
        <end position="5145"/>
    </location>
</feature>
<feature type="compositionally biased region" description="Low complexity" evidence="2">
    <location>
        <begin position="239"/>
        <end position="254"/>
    </location>
</feature>
<feature type="region of interest" description="Disordered" evidence="2">
    <location>
        <begin position="1086"/>
        <end position="1109"/>
    </location>
</feature>
<feature type="compositionally biased region" description="Basic and acidic residues" evidence="2">
    <location>
        <begin position="1664"/>
        <end position="1677"/>
    </location>
</feature>
<feature type="compositionally biased region" description="Gly residues" evidence="2">
    <location>
        <begin position="3459"/>
        <end position="3468"/>
    </location>
</feature>
<protein>
    <submittedName>
        <fullName evidence="3">Uncharacterized protein</fullName>
    </submittedName>
</protein>
<feature type="region of interest" description="Disordered" evidence="2">
    <location>
        <begin position="600"/>
        <end position="641"/>
    </location>
</feature>
<feature type="region of interest" description="Disordered" evidence="2">
    <location>
        <begin position="3822"/>
        <end position="3841"/>
    </location>
</feature>
<feature type="region of interest" description="Disordered" evidence="2">
    <location>
        <begin position="5217"/>
        <end position="5271"/>
    </location>
</feature>
<feature type="region of interest" description="Disordered" evidence="2">
    <location>
        <begin position="443"/>
        <end position="559"/>
    </location>
</feature>
<feature type="compositionally biased region" description="Basic and acidic residues" evidence="2">
    <location>
        <begin position="4319"/>
        <end position="4329"/>
    </location>
</feature>
<feature type="coiled-coil region" evidence="1">
    <location>
        <begin position="4008"/>
        <end position="4035"/>
    </location>
</feature>
<sequence length="5418" mass="564333">MSCEDAMCLQRPPGKDFATSSTRNSSDGAGASVPKGQSLQGNKAHLRKTDAADLESDLNARSKEQLPDAVRRVDGQHSILRTAATRDRQVLRDEHVSEMERFLSVEPIVFEVSAPGRERVASALGQKSSEQQRVATLGNTGQGSAFDKRAMSVADSTGNRTTANTATYEAGSARDSGFPDGGGTDIHIFTPASDEDVESTHIAIFPDAVQKFTMPPRSSGQPQQSLPHSGISRAVQADVAAPESHPHAVAAEPEAAPPPAPPHSSSRIHKTTRAPGASVSRPSRGNMAWVEAMSEAQSTSPAQRRTAPRAPVAAELVAAKLAETRQALRQSGKRRNEHIHELEDLLSKPAALDTLPPRAAANLDMGAAAAQYSAQRGGHGLPEHSRHAQAAVPPPLHQGAAMAAVDATWTAAAQFAGAAGNLGAGAVLPQLYALQARLHDSSERAQRRLEAARAATPPPKPRRADHLTDVELASTPPRQQGGAAWQHPVAASTPGSSVDIAPRQRPPPLPFTDFDGVGGPTSISEPWVHQSHRSDATEAARGEAQGSAHSKPLFPAGGPDIEQLARQTAKPLPPPAAVESLQELLLQSQSAAAALERGALHPAAQRTEHHAAARMAATEPAEGGARLTPPQQAAQHSDSTWRSHLSDSSRFLLAADKDSQRSFATPQNIELSLVWPLYPPLSPIDRVLPLCFGTIHLNWGVAGVVGSALRGRVDANGGAQVGGGPQLSEVSEAELARQRALVREATFESVHEQLASIAFPQQPSPFLAQAKAFSARSPEKPAASPGHTSPLPRGGEALPQVQHASEAQQSMERASDVRKQLQSDLPQAPEAVAHAPLSSSDRSGVQPHASPTRIHPPRAVLRGRRAAALGPAAGAPWRPAGRSAEPQRQTEPGVLGSSYSTAHEDAAKRRAAERERADQRHTERRAELVQVSSPLEDASHPAQSWEGPAGREEPEGGSSPGGPPRSGHVLTVGEAFAVFGLLPEARLPAAVAAVRTGDAHAGDEGNAWSEDDDEEDAQPQTAWQQAGAGGRDSQGASLLARLHAVSTIMGARRAQASREEEACAVRLLEVRQELEVHASVAQANARVAQEPGAQPAGGKKRARAAARGAERSRRMGFLAGVEAADSKNVRVQGPGPNQATLSAAHARAQPPAEAAAVVAAPFRGTLLAALLEKLRCKHALLALSQHSELALARRRLVQQLQSQSGEAGLRTALAVLCEAVAARRAQEHQAVKAWRQALRRRARAALPLWRQWAAVHACRMGRLWVALGAYVRVLMSAVRRHWALLCVEARAKALRTEVVRSWARRRALLRVALGWWERAEDSRRLRAAFDKKSKNGAGGAGRLRFLADSGGARGLCRARIRVHAAQLLGLRAEARALGEQAGLLQEQLRFSATREDVAWSAAGAARVMQAYRTSPAMVRRIRRQGSEGGVWRALRLESVGGGSGQDDDSGGEECEGGLAAARQQIAAAGAAVAGIRGQGAGLVQGDELRRAARDTAGAMRAAAEQVENAQGAARRMKRGLSHAAEQLAEAAGACAEQLKAARRSAVALRGSGAASSGALGAMPEALDAMLSSALRHILNVQERSKLVRRDQETARRHLQPGMLEAEPRVAEANGLRASAELQQARRQPQPEELSAPPPAEHVRSALERVVAAQRASSMISRGGRRLDARGSSEDVRHTTQRAVEALSAAVRALEAREAGQEGPEIEAQKAVQEAVQAVEMALNAVEHAGGSGGSGTKPVRAMLRAAQVKLRAAEAALNGGSGGEEEGLLEGTSTVARRAMEAFRKDPAQPFDTCGNARPLGGVAQMVLAGSSLALAAEHLEAASTAALELTDSSSLMGDSATSAAGLQAVEALQAAGWATVEARRAVNGGGERCADLEMARTRVQEAARKVQGALRGVQALRQAVPHGGHRALQVCEVIGGQLQAAAEELRRAGQELPGPEDATSAEQGSALDGSELRSGWTAPPRPVAALPPVHGLFAAVLQQLEVARRAVVAMVEVDGRLDSNGGARAALEDATVAVRAAAQAAAQAEVGGSAGPPSTPISVSVVAAAVATVAQEAVRRIATAKVAAHALQDGKGAGVAAQIALEGVLDAATSSMIEAASQLGPGSPAGVRTYSRLGWTADEGAGGQRWGEDRLETAGPAPAVHVPDAMRRGFVDVPLLDDDGSALERALLGVGEHLEGAGRTLELLAAFEADLEGDEWDGLPRSAAGTACEQLREAAEAIVNAEHAPGGAPQLPTVLQRLRGAQQLLSKARPEGTSAVAEVYGAVSQAVVQMLRGAESEVASAERWVLGDAKLAGAAAEYASGGEVIECAVMANLVVQALCALRQNELPAGVAAPAAAGGWSWAAVQDAVQEVVDSAAQAQQRAGLAEQPSSDGAQAGFEGWAWDREEVSALLQKVQRVQGLASELGDGATSAGTKAGAAAVSGVLQVAVRSMRLSTAEHLPAAPALAAMVDRLAAWARSGADCPAADQQPMAAAPGAGLRQEPAIVEGPPPADAELVAAVMRQAATDVGEVLEQAVTVQLVMDMLYGAAAVERVDAVEVRASVQTAVDAVAELHQSVQDTGAGPVPGEKESAPGDLTSEIRAVEGKLGRSAASLSGLLEHSWRAGSGKESVSLASPARSRCHALPLGEHASVLASSRMLAAAEVRLAASRHAVGEAHALLAAGGGMARGGQPAMRAQRLRARVPGMVRGQEAREAAAGSFLAGTLAEATEQVESACQAMRLLCNDVDKGVSGAALSLTALEATATALSIACEAAGSGARLSLAPAQRASVHDVLSSALLKASAAQSAVTSMGSIDAGSTTAASMAIGGLLRAVVNRVTAAEEFLQSASRVVPMHEPEPQGVPQGASGAGGGAAARTPRASEVDAIPESAVQQAALAMLSLESLLEPGVTMGVPRLIAEEAQQAVLEMQKVLAAAPRNGPQTPGEEEKLWQAVKQLTDARSLVMTLIDAADGKPHVTETAQTAKAALGSAVQHLETLSAHGARHDLPRVHSSPGGDGGGGGGAAAAAVDGVAQQMSAARRWAQSVRKLHSSGQASQAVRAAEAKIEAAEEALAAAHSAAEAGATGRRASIAWQDAAKHAQDAQEAVAAADETGGEMGMSAEVTAALLESAVPALEAAAKEAEAAAPTARRGGGGGGGGAAAAVDGVAQQMGAARRWAQSIRKLRSSGQASQAVRAAEAKIEVDETGGEMGMSAEVTAALLESAVPALEAAAKEAEAAAPTARRGGGGGGGGAAAAVDGVAQQMGAARRWAQSIRKLRSSGQASQAVRAAEAKIEVDETGGEMGMSAEVTAALLESAVPALEAAAKEAEAAAPTARRGGGGGGGGAAAAAAVDGVAQQMGAARRWAQSVRKLHSSGQASQAVRAAEAKIEAAEEALAAAHRAAEAGATERRASIAWQDAAKHAQDAQEAVAAVAAADETGGEMGMSAEVTAALLESAVPALEAAAKEAEAAAPTSRRGGGGGGGGAAAAAAVDGVAQQMGAARRWAQSVRKLHSSGQASQAVRAAEAKIEVDETGGEMGMSAEVTAALLESAVPALEAAAKEAEAAAPTARRGGGGGGGGAAAAVDGVAQQMGAARRWAQSIRKLRSSGQASQAVRAAEAKIEAAEEALAAAHSAAEAGATGRRASIAWQDAAKHAQDAQEAVAAVAAADETGGEMGMSAEVTAALLESAVPALEAAAKEAEAAAPTARRGGGGGGGGAAAAAVDGVAQQMGAARRWAQSIRKLRSSGQASQAVRAAEAKIEAAEEALAAAHSAAEAGATGRRASIAWQDAAKHAQDAQEAVAAVAAADETGGEMGMSAEVTAALLESAVPALEAAAKEAEAAAPTSRRGGGGGGGGAAAAAAVDGVAQQMGAARRWAQSVRKLHSSGQASQAVRAAEAKIEAAEEALAAAHRAAEAGATERRASIAWQDAAKHAQDAQEAVAAVAAADETGGEMGMSAEVTAALLESAVPALEAAAKEAEAAAPTARRGGGGGGGAAAAAAVDGVAQQMGAARRWAQSVRKLHSSGQASQAVRAAEAKIEAAEEALAAAHSAAEAGATGRRASIAWQDAAKHAQVAQEAVAAVAAADETGGEMGMSAEVTAALLESAVPALEAAAKEAEAAGSTSSLHGTTTGTRVGMRSAFGFTSILHHLEWAVRWTSSVQTIQQGAGLTTSTQAAHSILKAAQEAVIGARDAAEEGDPGRSTVLVWREAARCMRAAQHAVAAVASAAPMGGGAAASAELTVSVLQGADAMLEAAADDAAVSAAQRDAEVGRFGQAYGELSGATVEDEASPAAEGLHLPERRHVAADIARHEGRDTARSSAAAEQAYVRSAGTRESLDPRFETQVHDSSAAGRGLGVGRQQLSHGERHHGRGAEGWRGRGDRSDASELGGSEPTGSNSESDGDRHGGRGGFEVLREDRDGSESGWSHSEVERSSGSSFTDRVARGRRSLGGGRQTASRGGSSMGGGSSYESSDEEGTGVTELAQRYAAHLRLRQCMRALRRYLRALRERRKCALPHFRSARRRHTLRHWRGILTALEARGAAARVLLVLRRGLRGWVAQMIRQADLLCSGMIIQEQRRLRMLQQALDPWAWRTRLKLRHRHAILKITHARMHRCSQGGMQMWRGWARRRRSNLHKAAFFGRRVAQRVFEEAWALWTQDARDRLLLRRVFARAEAAWEARMAVPSHRYEFELLEACLSAWWRVASARRRRQEHIAADLTARVHRRLALLCRAFGALRDEMDARREEQWVEAEAQRRMHNLRVVLHGWREVERERRLRAMGQRNARQVHEARVCGAVLRRLQAHARVRRDMVATHLRRHRLRTSIRGMRAVMRRRMAGCRHYMYWQVKRRLGATFCAWLAHSVRYRLLREKFHTASAASVRWRLWEALHGWRDYLVDIADAAVEQCTAVQLRRALTAFVAATASRRGRATSPLRASIREATRPPSRNDQTAPPPVASVSRQEQERFRQHTICSLKHEQARLLQLRTRLEAACAEQGQAPRPVAAAVIDCRPVSAGRSCGLRASACTRGGQTRSLSPPLSRARLPQRKRQRSASPRRQHPRAAESNPEPRTMVERSERRRWWRQRGGSRRGGSSTRSALDEVELGWVEPDTIPRQNGEGGQRLPRPKVPSRHASDSPSTMEGRSDTEPDPLQSSSTAEDGGQRHLRRQLRHLERLTNQLVAESASAGRAGGDRTRQRRQRVDGSHKGSGSEDAGLQRRISGLMEAQLALSQQLQGALPTKGASGSRAAGPSRAARFPYATDTSSSSEGTSFSSSPRSTLHESRQPPAGHAGGTAMVRLQLWQFRLLTRVIAAWKLYVRYKRLNGGVVYKVGEGPSDPGKSDVVGDPRDHRGWLQRSHHLGRQQMERQLADRLRPVYGTKSETSSSENEVQCVRLTSGAVAALPSWYWSGPAAPPCETVGVHPHIVQTLDEIRMQWKV</sequence>
<feature type="compositionally biased region" description="Low complexity" evidence="2">
    <location>
        <begin position="5217"/>
        <end position="5258"/>
    </location>
</feature>
<keyword evidence="4" id="KW-1185">Reference proteome</keyword>
<feature type="region of interest" description="Disordered" evidence="2">
    <location>
        <begin position="237"/>
        <end position="283"/>
    </location>
</feature>
<feature type="compositionally biased region" description="Polar residues" evidence="2">
    <location>
        <begin position="154"/>
        <end position="167"/>
    </location>
</feature>
<dbReference type="PANTHER" id="PTHR12460">
    <property type="entry name" value="CYCLIN-DEPENDENT KINASE INHIBITOR-RELATED PROTEIN"/>
    <property type="match status" value="1"/>
</dbReference>
<feature type="compositionally biased region" description="Gly residues" evidence="2">
    <location>
        <begin position="2997"/>
        <end position="3006"/>
    </location>
</feature>
<feature type="region of interest" description="Disordered" evidence="2">
    <location>
        <begin position="770"/>
        <end position="968"/>
    </location>
</feature>
<feature type="coiled-coil region" evidence="1">
    <location>
        <begin position="3590"/>
        <end position="3617"/>
    </location>
</feature>
<feature type="coiled-coil region" evidence="1">
    <location>
        <begin position="3357"/>
        <end position="3384"/>
    </location>
</feature>
<organism evidence="3 4">
    <name type="scientific">Cymbomonas tetramitiformis</name>
    <dbReference type="NCBI Taxonomy" id="36881"/>
    <lineage>
        <taxon>Eukaryota</taxon>
        <taxon>Viridiplantae</taxon>
        <taxon>Chlorophyta</taxon>
        <taxon>Pyramimonadophyceae</taxon>
        <taxon>Pyramimonadales</taxon>
        <taxon>Pyramimonadaceae</taxon>
        <taxon>Cymbomonas</taxon>
    </lineage>
</organism>
<feature type="region of interest" description="Disordered" evidence="2">
    <location>
        <begin position="3450"/>
        <end position="3469"/>
    </location>
</feature>
<feature type="compositionally biased region" description="Basic residues" evidence="2">
    <location>
        <begin position="5025"/>
        <end position="5041"/>
    </location>
</feature>